<dbReference type="InterPro" id="IPR000719">
    <property type="entry name" value="Prot_kinase_dom"/>
</dbReference>
<comment type="catalytic activity">
    <reaction evidence="10">
        <text>L-threonyl-[protein] + ATP = O-phospho-L-threonyl-[protein] + ADP + H(+)</text>
        <dbReference type="Rhea" id="RHEA:46608"/>
        <dbReference type="Rhea" id="RHEA-COMP:11060"/>
        <dbReference type="Rhea" id="RHEA-COMP:11605"/>
        <dbReference type="ChEBI" id="CHEBI:15378"/>
        <dbReference type="ChEBI" id="CHEBI:30013"/>
        <dbReference type="ChEBI" id="CHEBI:30616"/>
        <dbReference type="ChEBI" id="CHEBI:61977"/>
        <dbReference type="ChEBI" id="CHEBI:456216"/>
        <dbReference type="EC" id="2.7.11.1"/>
    </reaction>
</comment>
<dbReference type="Pfam" id="PF08276">
    <property type="entry name" value="PAN_2"/>
    <property type="match status" value="2"/>
</dbReference>
<feature type="domain" description="Apple" evidence="18">
    <location>
        <begin position="723"/>
        <end position="805"/>
    </location>
</feature>
<evidence type="ECO:0000259" key="15">
    <source>
        <dbReference type="PROSITE" id="PS50011"/>
    </source>
</evidence>
<feature type="domain" description="Apple" evidence="18">
    <location>
        <begin position="340"/>
        <end position="421"/>
    </location>
</feature>
<dbReference type="GO" id="GO:0030246">
    <property type="term" value="F:carbohydrate binding"/>
    <property type="evidence" value="ECO:0007669"/>
    <property type="project" value="UniProtKB-KW"/>
</dbReference>
<dbReference type="PROSITE" id="PS00108">
    <property type="entry name" value="PROTEIN_KINASE_ST"/>
    <property type="match status" value="1"/>
</dbReference>
<evidence type="ECO:0000313" key="19">
    <source>
        <dbReference type="EMBL" id="RWR88182.1"/>
    </source>
</evidence>
<evidence type="ECO:0000256" key="2">
    <source>
        <dbReference type="ARBA" id="ARBA00022527"/>
    </source>
</evidence>
<dbReference type="InterPro" id="IPR000858">
    <property type="entry name" value="S_locus_glycoprot_dom"/>
</dbReference>
<dbReference type="GO" id="GO:0048544">
    <property type="term" value="P:recognition of pollen"/>
    <property type="evidence" value="ECO:0007669"/>
    <property type="project" value="InterPro"/>
</dbReference>
<keyword evidence="13" id="KW-0812">Transmembrane</keyword>
<dbReference type="PROSITE" id="PS50011">
    <property type="entry name" value="PROTEIN_KINASE_DOM"/>
    <property type="match status" value="1"/>
</dbReference>
<comment type="catalytic activity">
    <reaction evidence="11">
        <text>L-seryl-[protein] + ATP = O-phospho-L-seryl-[protein] + ADP + H(+)</text>
        <dbReference type="Rhea" id="RHEA:17989"/>
        <dbReference type="Rhea" id="RHEA-COMP:9863"/>
        <dbReference type="Rhea" id="RHEA-COMP:11604"/>
        <dbReference type="ChEBI" id="CHEBI:15378"/>
        <dbReference type="ChEBI" id="CHEBI:29999"/>
        <dbReference type="ChEBI" id="CHEBI:30616"/>
        <dbReference type="ChEBI" id="CHEBI:83421"/>
        <dbReference type="ChEBI" id="CHEBI:456216"/>
        <dbReference type="EC" id="2.7.11.1"/>
    </reaction>
</comment>
<dbReference type="SMART" id="SM00220">
    <property type="entry name" value="S_TKc"/>
    <property type="match status" value="1"/>
</dbReference>
<evidence type="ECO:0000256" key="7">
    <source>
        <dbReference type="ARBA" id="ARBA00022840"/>
    </source>
</evidence>
<dbReference type="Gene3D" id="2.90.10.10">
    <property type="entry name" value="Bulb-type lectin domain"/>
    <property type="match status" value="2"/>
</dbReference>
<dbReference type="FunFam" id="3.30.200.20:FF:000195">
    <property type="entry name" value="G-type lectin S-receptor-like serine/threonine-protein kinase"/>
    <property type="match status" value="1"/>
</dbReference>
<evidence type="ECO:0000256" key="9">
    <source>
        <dbReference type="ARBA" id="ARBA00023180"/>
    </source>
</evidence>
<dbReference type="SMART" id="SM00473">
    <property type="entry name" value="PAN_AP"/>
    <property type="match status" value="2"/>
</dbReference>
<dbReference type="SUPFAM" id="SSF51110">
    <property type="entry name" value="alpha-D-mannose-specific plant lectins"/>
    <property type="match status" value="2"/>
</dbReference>
<evidence type="ECO:0000256" key="5">
    <source>
        <dbReference type="ARBA" id="ARBA00022741"/>
    </source>
</evidence>
<keyword evidence="4 14" id="KW-0732">Signal</keyword>
<feature type="signal peptide" evidence="14">
    <location>
        <begin position="1"/>
        <end position="24"/>
    </location>
</feature>
<evidence type="ECO:0000256" key="11">
    <source>
        <dbReference type="ARBA" id="ARBA00048679"/>
    </source>
</evidence>
<evidence type="ECO:0000256" key="8">
    <source>
        <dbReference type="ARBA" id="ARBA00023157"/>
    </source>
</evidence>
<dbReference type="CDD" id="cd00028">
    <property type="entry name" value="B_lectin"/>
    <property type="match status" value="2"/>
</dbReference>
<dbReference type="PANTHER" id="PTHR32444">
    <property type="entry name" value="BULB-TYPE LECTIN DOMAIN-CONTAINING PROTEIN"/>
    <property type="match status" value="1"/>
</dbReference>
<dbReference type="FunFam" id="2.90.10.10:FF:000005">
    <property type="entry name" value="G-type lectin S-receptor-like serine/threonine-protein kinase"/>
    <property type="match status" value="1"/>
</dbReference>
<dbReference type="InterPro" id="IPR001480">
    <property type="entry name" value="Bulb-type_lectin_dom"/>
</dbReference>
<evidence type="ECO:0000256" key="4">
    <source>
        <dbReference type="ARBA" id="ARBA00022729"/>
    </source>
</evidence>
<keyword evidence="6 19" id="KW-0418">Kinase</keyword>
<keyword evidence="19" id="KW-0430">Lectin</keyword>
<dbReference type="Pfam" id="PF01453">
    <property type="entry name" value="B_lectin"/>
    <property type="match status" value="2"/>
</dbReference>
<dbReference type="OrthoDB" id="785331at2759"/>
<evidence type="ECO:0000259" key="16">
    <source>
        <dbReference type="PROSITE" id="PS50026"/>
    </source>
</evidence>
<dbReference type="PROSITE" id="PS50927">
    <property type="entry name" value="BULB_LECTIN"/>
    <property type="match status" value="2"/>
</dbReference>
<dbReference type="PROSITE" id="PS50948">
    <property type="entry name" value="PAN"/>
    <property type="match status" value="2"/>
</dbReference>
<accession>A0A3S3MXN2</accession>
<comment type="caution">
    <text evidence="19">The sequence shown here is derived from an EMBL/GenBank/DDBJ whole genome shotgun (WGS) entry which is preliminary data.</text>
</comment>
<dbReference type="InterPro" id="IPR001245">
    <property type="entry name" value="Ser-Thr/Tyr_kinase_cat_dom"/>
</dbReference>
<name>A0A3S3MXN2_9MAGN</name>
<dbReference type="InterPro" id="IPR036426">
    <property type="entry name" value="Bulb-type_lectin_dom_sf"/>
</dbReference>
<feature type="domain" description="Protein kinase" evidence="15">
    <location>
        <begin position="893"/>
        <end position="1178"/>
    </location>
</feature>
<dbReference type="STRING" id="337451.A0A3S3MXN2"/>
<feature type="transmembrane region" description="Helical" evidence="13">
    <location>
        <begin position="826"/>
        <end position="848"/>
    </location>
</feature>
<evidence type="ECO:0000256" key="6">
    <source>
        <dbReference type="ARBA" id="ARBA00022777"/>
    </source>
</evidence>
<keyword evidence="3" id="KW-0808">Transferase</keyword>
<sequence>MAFHKGFQSLLLVALIFFFPFCSSIDTITPTKSVRDGETILSADENFVLGFFSPGNSKNRFVGIWFNKIPNQTVVWTANRENPVHNSSGILTIIGGNLVLLNGGHNNNNNIILWSTNVSSSTMANYSSATLTDSGNLVLTDGHGVILWESFDYPTNTFLPKMKLGLNRRTGLNQILTSWKSGDDPAPGEFSFGPDPLGVPQYFLRRGSDQIWRSGPWNGKKLSGVPIMDYSQFSWSYVANNDEIYLTYNANNNWITSFVLDDSGLLRRLMWNDNSHRWNQMWEATQDRCDRYANCGAYGSCDSNRVAECECLRGFEPRTPSEWNVRDWSGGCVRRRSLDCDGKGDGFLRWAQAKVPDTSRSRLEAGLSLEACEEECLKSCNCTAYASFNVSGDRGCLMWDGDLVDLRVYSDGRQDIYVRVAASELAGEKFVLGFFSPVNSKNRYVGIWYNKIPNQTIVWTANREKPVPDSSGVLAINSGNLVLFDGGHSNNSNTLWSTNVSTTVKYSRAVLTDSGNLVLTDYHQRVLWESFDYPTNTFLPRMKLGLNRRTGLNRILTSWKFVDDPAPGEFSLGLDPVGVPQYFLRMGSLPILRNGQWNGLRLSGAPQMNGILLDLLFSYVANGDEIYLMYTLNNTSITTRFALDDSGVFQRLMWNDKNQRWKLIAVGNKDRCDQYANCGAYGSCDPNRVVECECLKGFKPKTPSEWNLRDWLGGCVRRRSLDCDGKGDGFLRLEHAKLPDTSISRVEPGLNLEACEEECLKNCNCTAYASADISEGDRGCLMWHGDLVDLKVYSDGGQDIYTRVVASELDGSAIEYSRGLQGKKKLLVTLLTIIVGLLLFVSCAYCWWRKAKDREMNGRHDTLLSDNDIEENCKGSELLLFNISVIAAATNNFSESNLLGKGGFGPVYKGQLLNGQEIAVKRLSKTSIQGIKEFKNEVTLIAKLQHRNLVRLLGYGISGEEKILIYEYMRNKSLDSIIFDQKRSAMLDWRKRFSIIVGIARGILYLHEDSRFRIIHRDLKVSNILLDDDLDPKISDFGMARIFGQNQAQAITNRVVGTYGYMSPEYAMDGRFSVKSDAFSFGVILLEIISGKKNNYYCDCCSMNLIGHVWEKWKEDRAMEVVDSSMIYISSFRTEVLRCIQIGLLCVQEKAKDRPNMSSVVLMLGNETKMLSPRKPAFFSGKENCSDHQIVCKSINEVTMTEMEAR</sequence>
<dbReference type="GO" id="GO:0004674">
    <property type="term" value="F:protein serine/threonine kinase activity"/>
    <property type="evidence" value="ECO:0007669"/>
    <property type="project" value="UniProtKB-KW"/>
</dbReference>
<comment type="caution">
    <text evidence="12">Lacks conserved residue(s) required for the propagation of feature annotation.</text>
</comment>
<feature type="domain" description="Bulb-type lectin" evidence="17">
    <location>
        <begin position="410"/>
        <end position="532"/>
    </location>
</feature>
<dbReference type="InterPro" id="IPR008271">
    <property type="entry name" value="Ser/Thr_kinase_AS"/>
</dbReference>
<organism evidence="19 20">
    <name type="scientific">Cinnamomum micranthum f. kanehirae</name>
    <dbReference type="NCBI Taxonomy" id="337451"/>
    <lineage>
        <taxon>Eukaryota</taxon>
        <taxon>Viridiplantae</taxon>
        <taxon>Streptophyta</taxon>
        <taxon>Embryophyta</taxon>
        <taxon>Tracheophyta</taxon>
        <taxon>Spermatophyta</taxon>
        <taxon>Magnoliopsida</taxon>
        <taxon>Magnoliidae</taxon>
        <taxon>Laurales</taxon>
        <taxon>Lauraceae</taxon>
        <taxon>Cinnamomum</taxon>
    </lineage>
</organism>
<dbReference type="InterPro" id="IPR000742">
    <property type="entry name" value="EGF"/>
</dbReference>
<feature type="domain" description="EGF-like" evidence="16">
    <location>
        <begin position="668"/>
        <end position="704"/>
    </location>
</feature>
<keyword evidence="7" id="KW-0067">ATP-binding</keyword>
<dbReference type="Proteomes" id="UP000283530">
    <property type="component" value="Unassembled WGS sequence"/>
</dbReference>
<keyword evidence="2" id="KW-0723">Serine/threonine-protein kinase</keyword>
<evidence type="ECO:0000259" key="18">
    <source>
        <dbReference type="PROSITE" id="PS50948"/>
    </source>
</evidence>
<dbReference type="PROSITE" id="PS50026">
    <property type="entry name" value="EGF_3"/>
    <property type="match status" value="1"/>
</dbReference>
<dbReference type="Pfam" id="PF07714">
    <property type="entry name" value="PK_Tyr_Ser-Thr"/>
    <property type="match status" value="1"/>
</dbReference>
<evidence type="ECO:0000259" key="17">
    <source>
        <dbReference type="PROSITE" id="PS50927"/>
    </source>
</evidence>
<proteinExistence type="predicted"/>
<keyword evidence="9" id="KW-0325">Glycoprotein</keyword>
<evidence type="ECO:0000313" key="20">
    <source>
        <dbReference type="Proteomes" id="UP000283530"/>
    </source>
</evidence>
<feature type="chain" id="PRO_5018713820" description="non-specific serine/threonine protein kinase" evidence="14">
    <location>
        <begin position="25"/>
        <end position="1206"/>
    </location>
</feature>
<keyword evidence="8" id="KW-1015">Disulfide bond</keyword>
<evidence type="ECO:0000256" key="12">
    <source>
        <dbReference type="PROSITE-ProRule" id="PRU00076"/>
    </source>
</evidence>
<keyword evidence="12" id="KW-0245">EGF-like domain</keyword>
<evidence type="ECO:0000256" key="3">
    <source>
        <dbReference type="ARBA" id="ARBA00022679"/>
    </source>
</evidence>
<reference evidence="19 20" key="1">
    <citation type="journal article" date="2019" name="Nat. Plants">
        <title>Stout camphor tree genome fills gaps in understanding of flowering plant genome evolution.</title>
        <authorList>
            <person name="Chaw S.M."/>
            <person name="Liu Y.C."/>
            <person name="Wu Y.W."/>
            <person name="Wang H.Y."/>
            <person name="Lin C.I."/>
            <person name="Wu C.S."/>
            <person name="Ke H.M."/>
            <person name="Chang L.Y."/>
            <person name="Hsu C.Y."/>
            <person name="Yang H.T."/>
            <person name="Sudianto E."/>
            <person name="Hsu M.H."/>
            <person name="Wu K.P."/>
            <person name="Wang L.N."/>
            <person name="Leebens-Mack J.H."/>
            <person name="Tsai I.J."/>
        </authorList>
    </citation>
    <scope>NUCLEOTIDE SEQUENCE [LARGE SCALE GENOMIC DNA]</scope>
    <source>
        <strain evidence="20">cv. Chaw 1501</strain>
        <tissue evidence="19">Young leaves</tissue>
    </source>
</reference>
<keyword evidence="13" id="KW-1133">Transmembrane helix</keyword>
<dbReference type="GO" id="GO:0005524">
    <property type="term" value="F:ATP binding"/>
    <property type="evidence" value="ECO:0007669"/>
    <property type="project" value="UniProtKB-KW"/>
</dbReference>
<keyword evidence="5" id="KW-0547">Nucleotide-binding</keyword>
<dbReference type="InterPro" id="IPR011009">
    <property type="entry name" value="Kinase-like_dom_sf"/>
</dbReference>
<evidence type="ECO:0000256" key="13">
    <source>
        <dbReference type="SAM" id="Phobius"/>
    </source>
</evidence>
<dbReference type="PANTHER" id="PTHR32444:SF63">
    <property type="entry name" value="G-TYPE LECTIN S-RECEPTOR-LIKE SERINE_THREONINE-PROTEIN KINASE RKS1"/>
    <property type="match status" value="1"/>
</dbReference>
<dbReference type="Gene3D" id="3.30.200.20">
    <property type="entry name" value="Phosphorylase Kinase, domain 1"/>
    <property type="match status" value="1"/>
</dbReference>
<protein>
    <recommendedName>
        <fullName evidence="1">non-specific serine/threonine protein kinase</fullName>
        <ecNumber evidence="1">2.7.11.1</ecNumber>
    </recommendedName>
</protein>
<gene>
    <name evidence="19" type="ORF">CKAN_01717100</name>
</gene>
<dbReference type="EC" id="2.7.11.1" evidence="1"/>
<dbReference type="AlphaFoldDB" id="A0A3S3MXN2"/>
<dbReference type="CDD" id="cd14066">
    <property type="entry name" value="STKc_IRAK"/>
    <property type="match status" value="1"/>
</dbReference>
<dbReference type="EMBL" id="QPKB01000007">
    <property type="protein sequence ID" value="RWR88182.1"/>
    <property type="molecule type" value="Genomic_DNA"/>
</dbReference>
<dbReference type="Pfam" id="PF00954">
    <property type="entry name" value="S_locus_glycop"/>
    <property type="match status" value="2"/>
</dbReference>
<dbReference type="CDD" id="cd01098">
    <property type="entry name" value="PAN_AP_plant"/>
    <property type="match status" value="2"/>
</dbReference>
<dbReference type="Gene3D" id="1.10.510.10">
    <property type="entry name" value="Transferase(Phosphotransferase) domain 1"/>
    <property type="match status" value="1"/>
</dbReference>
<evidence type="ECO:0000256" key="10">
    <source>
        <dbReference type="ARBA" id="ARBA00047899"/>
    </source>
</evidence>
<dbReference type="InterPro" id="IPR003609">
    <property type="entry name" value="Pan_app"/>
</dbReference>
<feature type="domain" description="Bulb-type lectin" evidence="17">
    <location>
        <begin position="25"/>
        <end position="152"/>
    </location>
</feature>
<dbReference type="SUPFAM" id="SSF56112">
    <property type="entry name" value="Protein kinase-like (PK-like)"/>
    <property type="match status" value="1"/>
</dbReference>
<keyword evidence="20" id="KW-1185">Reference proteome</keyword>
<dbReference type="SMART" id="SM00108">
    <property type="entry name" value="B_lectin"/>
    <property type="match status" value="2"/>
</dbReference>
<dbReference type="FunFam" id="1.10.510.10:FF:000060">
    <property type="entry name" value="G-type lectin S-receptor-like serine/threonine-protein kinase"/>
    <property type="match status" value="1"/>
</dbReference>
<evidence type="ECO:0000256" key="1">
    <source>
        <dbReference type="ARBA" id="ARBA00012513"/>
    </source>
</evidence>
<evidence type="ECO:0000256" key="14">
    <source>
        <dbReference type="SAM" id="SignalP"/>
    </source>
</evidence>
<keyword evidence="19" id="KW-0675">Receptor</keyword>
<keyword evidence="13" id="KW-0472">Membrane</keyword>